<comment type="caution">
    <text evidence="3">The sequence shown here is derived from an EMBL/GenBank/DDBJ whole genome shotgun (WGS) entry which is preliminary data.</text>
</comment>
<dbReference type="SUPFAM" id="SSF88874">
    <property type="entry name" value="Receptor-binding domain of short tail fibre protein gp12"/>
    <property type="match status" value="1"/>
</dbReference>
<dbReference type="AlphaFoldDB" id="A0A8I0D101"/>
<proteinExistence type="predicted"/>
<dbReference type="EMBL" id="JABWQF010000033">
    <property type="protein sequence ID" value="MBC3297467.1"/>
    <property type="molecule type" value="Genomic_DNA"/>
</dbReference>
<reference evidence="3" key="1">
    <citation type="journal article" date="2020" name="Microorganisms">
        <title>Reliable Identification of Environmental Pseudomonas Isolates Using the rpoD Gene.</title>
        <authorList>
            <consortium name="The Broad Institute Genome Sequencing Platform"/>
            <person name="Girard L."/>
            <person name="Lood C."/>
            <person name="Rokni-Zadeh H."/>
            <person name="van Noort V."/>
            <person name="Lavigne R."/>
            <person name="De Mot R."/>
        </authorList>
    </citation>
    <scope>NUCLEOTIDE SEQUENCE [LARGE SCALE GENOMIC DNA]</scope>
    <source>
        <strain evidence="3">SWRI145</strain>
    </source>
</reference>
<evidence type="ECO:0000256" key="2">
    <source>
        <dbReference type="SAM" id="Phobius"/>
    </source>
</evidence>
<organism evidence="3">
    <name type="scientific">Pseudomonas tritici</name>
    <dbReference type="NCBI Taxonomy" id="2745518"/>
    <lineage>
        <taxon>Bacteria</taxon>
        <taxon>Pseudomonadati</taxon>
        <taxon>Pseudomonadota</taxon>
        <taxon>Gammaproteobacteria</taxon>
        <taxon>Pseudomonadales</taxon>
        <taxon>Pseudomonadaceae</taxon>
        <taxon>Pseudomonas</taxon>
    </lineage>
</organism>
<name>A0A8I0D101_9PSED</name>
<feature type="transmembrane region" description="Helical" evidence="2">
    <location>
        <begin position="109"/>
        <end position="129"/>
    </location>
</feature>
<evidence type="ECO:0008006" key="4">
    <source>
        <dbReference type="Google" id="ProtNLM"/>
    </source>
</evidence>
<evidence type="ECO:0000313" key="3">
    <source>
        <dbReference type="EMBL" id="MBC3297467.1"/>
    </source>
</evidence>
<sequence length="240" mass="25423">MHRIDTPTAQKDKFGAGKNGFTRGNPQTGTPATDLDDDYFDTLQEELAAVVEAAGIPLDKAKRNQLLEALFRLGAGAPAIGVPFFWPSAAMPNTVLPEWSGMVFLKFNGATFSAATYPKLALVFPALLLPEARGEFLRIWDDGRGVDSGRALLSAQGFAMQNITGRLRSRSSPLAGGGTIVEANGAFILSTNTGGTYVTLAGTSGSANADETTFDASRVANTASETRSRNIAFNFLVRAK</sequence>
<gene>
    <name evidence="3" type="ORF">HU722_38655</name>
</gene>
<dbReference type="Gene3D" id="3.90.1340.10">
    <property type="entry name" value="Phage tail collar domain"/>
    <property type="match status" value="1"/>
</dbReference>
<keyword evidence="2" id="KW-1133">Transmembrane helix</keyword>
<feature type="compositionally biased region" description="Polar residues" evidence="1">
    <location>
        <begin position="22"/>
        <end position="31"/>
    </location>
</feature>
<keyword evidence="2" id="KW-0472">Membrane</keyword>
<feature type="transmembrane region" description="Helical" evidence="2">
    <location>
        <begin position="69"/>
        <end position="89"/>
    </location>
</feature>
<keyword evidence="2" id="KW-0812">Transmembrane</keyword>
<evidence type="ECO:0000256" key="1">
    <source>
        <dbReference type="SAM" id="MobiDB-lite"/>
    </source>
</evidence>
<dbReference type="InterPro" id="IPR037053">
    <property type="entry name" value="Phage_tail_collar_dom_sf"/>
</dbReference>
<accession>A0A8I0D101</accession>
<feature type="region of interest" description="Disordered" evidence="1">
    <location>
        <begin position="1"/>
        <end position="35"/>
    </location>
</feature>
<protein>
    <recommendedName>
        <fullName evidence="4">Phage tail protein</fullName>
    </recommendedName>
</protein>